<name>A0ABQ0JXK1_9BACT</name>
<accession>A0ABQ0JXK1</accession>
<keyword evidence="2" id="KW-1185">Reference proteome</keyword>
<dbReference type="InterPro" id="IPR053199">
    <property type="entry name" value="cDPG_synthetase-like"/>
</dbReference>
<protein>
    <submittedName>
        <fullName evidence="1">Cobalamin synthesis protein</fullName>
    </submittedName>
</protein>
<sequence length="439" mass="48824">MTNRKRIIIMGAAGRDFHNFNVHFRDNPEYEVILFTAAQIPNIAQRQYPPSLAGKLYPGGIPIEPEENLASLIKLHAIDEVVFSYSDVSHEYVMHKASLVNAAGAQFTLLSPKQTMIKSKRTVIAVCAVRTGSGKSPASRRVCEILKGMRKKVVVIRHPMPYGDLSRQRLQRFASYDDLKKHDCTIEEIEEYEPHLEQHTIVYAGVDYAAILTEAEKEADIIVWDGGNNDTPFYVPDIHITLADPHRPGHEISYYPGETNLLLADIVVISKEDTAKPENISLVKGHAKQSNPNAIIVDAALPVTVENPDRIQGKRVLIIEDGPTLTHGGMAFGAGTLAAERYGAKEIIDPRPYAIGSIAETFEKHPHIGGLLPAMGYGHSQMEELSETIHRVPCDTVIIGTPIDLRKLISIDKPTDRVRYNLQEISTPTLKELLETRLR</sequence>
<gene>
    <name evidence="1" type="ORF">BROSI_A1726</name>
</gene>
<proteinExistence type="predicted"/>
<evidence type="ECO:0000313" key="2">
    <source>
        <dbReference type="Proteomes" id="UP000032309"/>
    </source>
</evidence>
<dbReference type="SUPFAM" id="SSF52540">
    <property type="entry name" value="P-loop containing nucleoside triphosphate hydrolases"/>
    <property type="match status" value="1"/>
</dbReference>
<evidence type="ECO:0000313" key="1">
    <source>
        <dbReference type="EMBL" id="GAN33209.1"/>
    </source>
</evidence>
<comment type="caution">
    <text evidence="1">The sequence shown here is derived from an EMBL/GenBank/DDBJ whole genome shotgun (WGS) entry which is preliminary data.</text>
</comment>
<dbReference type="PANTHER" id="PTHR42869">
    <property type="entry name" value="SLL0572 PROTEIN"/>
    <property type="match status" value="1"/>
</dbReference>
<dbReference type="Proteomes" id="UP000032309">
    <property type="component" value="Unassembled WGS sequence"/>
</dbReference>
<dbReference type="PANTHER" id="PTHR42869:SF1">
    <property type="entry name" value="SLL0572 PROTEIN"/>
    <property type="match status" value="1"/>
</dbReference>
<dbReference type="InterPro" id="IPR027417">
    <property type="entry name" value="P-loop_NTPase"/>
</dbReference>
<organism evidence="1 2">
    <name type="scientific">Candidatus Brocadia sinica JPN1</name>
    <dbReference type="NCBI Taxonomy" id="1197129"/>
    <lineage>
        <taxon>Bacteria</taxon>
        <taxon>Pseudomonadati</taxon>
        <taxon>Planctomycetota</taxon>
        <taxon>Candidatus Brocadiia</taxon>
        <taxon>Candidatus Brocadiales</taxon>
        <taxon>Candidatus Brocadiaceae</taxon>
        <taxon>Candidatus Brocadia</taxon>
    </lineage>
</organism>
<reference evidence="2" key="1">
    <citation type="journal article" date="2015" name="Genome Announc.">
        <title>Draft Genome Sequence of an Anaerobic Ammonium-Oxidizing Bacterium, "Candidatus Brocadia sinica".</title>
        <authorList>
            <person name="Oshiki M."/>
            <person name="Shinyako-Hata K."/>
            <person name="Satoh H."/>
            <person name="Okabe S."/>
        </authorList>
    </citation>
    <scope>NUCLEOTIDE SEQUENCE [LARGE SCALE GENOMIC DNA]</scope>
    <source>
        <strain evidence="2">JPN1</strain>
    </source>
</reference>
<dbReference type="EMBL" id="BAFN01000001">
    <property type="protein sequence ID" value="GAN33209.1"/>
    <property type="molecule type" value="Genomic_DNA"/>
</dbReference>
<dbReference type="RefSeq" id="WP_052563276.1">
    <property type="nucleotide sequence ID" value="NZ_BAFN01000001.1"/>
</dbReference>